<dbReference type="EMBL" id="JABDTM020000307">
    <property type="protein sequence ID" value="KAH0822674.1"/>
    <property type="molecule type" value="Genomic_DNA"/>
</dbReference>
<evidence type="ECO:0000313" key="2">
    <source>
        <dbReference type="EMBL" id="KAH0822674.1"/>
    </source>
</evidence>
<evidence type="ECO:0000256" key="1">
    <source>
        <dbReference type="SAM" id="Phobius"/>
    </source>
</evidence>
<gene>
    <name evidence="2" type="ORF">GEV33_000117</name>
</gene>
<dbReference type="Proteomes" id="UP000719412">
    <property type="component" value="Unassembled WGS sequence"/>
</dbReference>
<organism evidence="2 3">
    <name type="scientific">Tenebrio molitor</name>
    <name type="common">Yellow mealworm beetle</name>
    <dbReference type="NCBI Taxonomy" id="7067"/>
    <lineage>
        <taxon>Eukaryota</taxon>
        <taxon>Metazoa</taxon>
        <taxon>Ecdysozoa</taxon>
        <taxon>Arthropoda</taxon>
        <taxon>Hexapoda</taxon>
        <taxon>Insecta</taxon>
        <taxon>Pterygota</taxon>
        <taxon>Neoptera</taxon>
        <taxon>Endopterygota</taxon>
        <taxon>Coleoptera</taxon>
        <taxon>Polyphaga</taxon>
        <taxon>Cucujiformia</taxon>
        <taxon>Tenebrionidae</taxon>
        <taxon>Tenebrio</taxon>
    </lineage>
</organism>
<proteinExistence type="predicted"/>
<keyword evidence="3" id="KW-1185">Reference proteome</keyword>
<reference evidence="2" key="1">
    <citation type="journal article" date="2020" name="J Insects Food Feed">
        <title>The yellow mealworm (Tenebrio molitor) genome: a resource for the emerging insects as food and feed industry.</title>
        <authorList>
            <person name="Eriksson T."/>
            <person name="Andere A."/>
            <person name="Kelstrup H."/>
            <person name="Emery V."/>
            <person name="Picard C."/>
        </authorList>
    </citation>
    <scope>NUCLEOTIDE SEQUENCE</scope>
    <source>
        <strain evidence="2">Stoneville</strain>
        <tissue evidence="2">Whole head</tissue>
    </source>
</reference>
<evidence type="ECO:0000313" key="3">
    <source>
        <dbReference type="Proteomes" id="UP000719412"/>
    </source>
</evidence>
<reference evidence="2" key="2">
    <citation type="submission" date="2021-08" db="EMBL/GenBank/DDBJ databases">
        <authorList>
            <person name="Eriksson T."/>
        </authorList>
    </citation>
    <scope>NUCLEOTIDE SEQUENCE</scope>
    <source>
        <strain evidence="2">Stoneville</strain>
        <tissue evidence="2">Whole head</tissue>
    </source>
</reference>
<feature type="transmembrane region" description="Helical" evidence="1">
    <location>
        <begin position="72"/>
        <end position="90"/>
    </location>
</feature>
<name>A0A8J6HXJ9_TENMO</name>
<accession>A0A8J6HXJ9</accession>
<keyword evidence="1" id="KW-0812">Transmembrane</keyword>
<dbReference type="AlphaFoldDB" id="A0A8J6HXJ9"/>
<comment type="caution">
    <text evidence="2">The sequence shown here is derived from an EMBL/GenBank/DDBJ whole genome shotgun (WGS) entry which is preliminary data.</text>
</comment>
<keyword evidence="1" id="KW-1133">Transmembrane helix</keyword>
<feature type="transmembrane region" description="Helical" evidence="1">
    <location>
        <begin position="131"/>
        <end position="151"/>
    </location>
</feature>
<sequence length="221" mass="25295">MGKFCSVLVASLQYLFTIYVFKKPDLTGCGPLISSLTVLLAVSLILWSLPLYPRALPSHLHLEQSTTISLQYLIAVFLIEYIMGCFWFPLEAAVLALLPKTASIVEQFFAHHDIVCHLPCDFLKREGTGMFISYFLSFLILLAAMHATRIINLKLLASGITPFIHDVTRRLQRFSKSLPFNIGFPKLNKKRSRKRDYCTTDEDFETELDALPDEDYQYAYR</sequence>
<protein>
    <submittedName>
        <fullName evidence="2">Uncharacterized protein</fullName>
    </submittedName>
</protein>
<feature type="transmembrane region" description="Helical" evidence="1">
    <location>
        <begin position="33"/>
        <end position="52"/>
    </location>
</feature>
<keyword evidence="1" id="KW-0472">Membrane</keyword>